<dbReference type="InterPro" id="IPR038765">
    <property type="entry name" value="Papain-like_cys_pep_sf"/>
</dbReference>
<evidence type="ECO:0000313" key="5">
    <source>
        <dbReference type="Proteomes" id="UP001230188"/>
    </source>
</evidence>
<feature type="compositionally biased region" description="Basic and acidic residues" evidence="2">
    <location>
        <begin position="983"/>
        <end position="1000"/>
    </location>
</feature>
<sequence>MGPPQKANKTIDKSRFEPAAAREPLGEFPEPTDVAPLTAPAARPVCLDALLDEWSDAALQAENWCADTGFVDEDATATYMPPWVAMQIAGWERASVIVGRRAEPIARRDVVAAPVGKDAKQGVIEWAEIDVDPQTTLPLPRVVVMPLARQPAEQGGSADEPARTPWPPENSFALERSFLPHAIKTDAPVPPCGEPVDAPAPAPVEEAPYEEHGRDERDALVAFVLRLVATYAETQNSAPFLWEAIYPQDAEGRPCYNRGGKYVLKLWLAGKWRRMAIDDRLPVDGAGLPVMVTSLDPRELWPSLLAKGLYKLWALVSKGRDGRVEDFLALSLQALAGWMSSAATPSEELQSCLRGAPTCTLEDVVLAETARLPGSPAKRRRRGRRNLSREPSIETLAAAVSARNEAAARMRELLDAPRDHLLVAVRPLHNAGKTFHATLVLAVIDASEAGSAQHDERELLLEWRCPEAKPDDFRQQIAPIPNHLLVTIPELFDEWSLVRVATGRGLDDTALLTHSWVRSSGGDSGILEPPKALKPTLLYVTSTGSLQISMIADAAEDEDVVTPSACLMLREVPLPGGDAGINAEEPQEGAPLTDKAPPSRLRVELSTAKRRFASIETTMSVPPGGRLYRVELEAPLGVCVKFACASPLHLGATDDVYRAVGGYVDVLEGTHYAIPAEVERVVFRKLIKRAEGPTAVELDVWLAEPAMRPHLRVHAKNLETSEETWHPLLETKALQVGPAGVLVTAVMRASAWRALPAVSWMLFVRSKAGGVSCTECGGDSTACTTTRFAGAYCTNPYLRLVRDIMRFPATALPLHLAFSASYRKEPVPIHLRICEFNDRSAELAIEDIDELTRLASQTTGSAGIEVMVKKDLGSMCVPALWYEGPLVLEVCVDSDTYDVAENFSSDLRWTLDIVAAAQGGIELRPDDADEATCAALRSRWEAMEPGRAERAAIVRAHALAQKAADHHPCEEDEESSQNTHTSKSADGKKGTKKGDKTRPADARVQALVAGSVVNAEVEAARERLRRVLPAPIVHTLPAKTAVVRTQAHADAQARARADALANLEDTADNIKARIATATERGLNEQSAHVTALRSWRHKVIQTTKSALAAREQHRLVMINSTTATTGS</sequence>
<keyword evidence="5" id="KW-1185">Reference proteome</keyword>
<feature type="region of interest" description="Disordered" evidence="2">
    <location>
        <begin position="961"/>
        <end position="1000"/>
    </location>
</feature>
<gene>
    <name evidence="4" type="ORF">CTAYLR_000766</name>
</gene>
<dbReference type="GO" id="GO:0006508">
    <property type="term" value="P:proteolysis"/>
    <property type="evidence" value="ECO:0007669"/>
    <property type="project" value="InterPro"/>
</dbReference>
<accession>A0AAD7UP44</accession>
<comment type="caution">
    <text evidence="1">Lacks conserved residue(s) required for the propagation of feature annotation.</text>
</comment>
<comment type="caution">
    <text evidence="4">The sequence shown here is derived from an EMBL/GenBank/DDBJ whole genome shotgun (WGS) entry which is preliminary data.</text>
</comment>
<name>A0AAD7UP44_9STRA</name>
<feature type="region of interest" description="Disordered" evidence="2">
    <location>
        <begin position="1"/>
        <end position="36"/>
    </location>
</feature>
<evidence type="ECO:0000256" key="1">
    <source>
        <dbReference type="PROSITE-ProRule" id="PRU00239"/>
    </source>
</evidence>
<dbReference type="Proteomes" id="UP001230188">
    <property type="component" value="Unassembled WGS sequence"/>
</dbReference>
<evidence type="ECO:0000259" key="3">
    <source>
        <dbReference type="PROSITE" id="PS50203"/>
    </source>
</evidence>
<dbReference type="PROSITE" id="PS50203">
    <property type="entry name" value="CALPAIN_CAT"/>
    <property type="match status" value="1"/>
</dbReference>
<dbReference type="Pfam" id="PF00648">
    <property type="entry name" value="Peptidase_C2"/>
    <property type="match status" value="1"/>
</dbReference>
<protein>
    <recommendedName>
        <fullName evidence="3">Calpain catalytic domain-containing protein</fullName>
    </recommendedName>
</protein>
<evidence type="ECO:0000256" key="2">
    <source>
        <dbReference type="SAM" id="MobiDB-lite"/>
    </source>
</evidence>
<dbReference type="EMBL" id="JAQMWT010000005">
    <property type="protein sequence ID" value="KAJ8614430.1"/>
    <property type="molecule type" value="Genomic_DNA"/>
</dbReference>
<organism evidence="4 5">
    <name type="scientific">Chrysophaeum taylorii</name>
    <dbReference type="NCBI Taxonomy" id="2483200"/>
    <lineage>
        <taxon>Eukaryota</taxon>
        <taxon>Sar</taxon>
        <taxon>Stramenopiles</taxon>
        <taxon>Ochrophyta</taxon>
        <taxon>Pelagophyceae</taxon>
        <taxon>Pelagomonadales</taxon>
        <taxon>Pelagomonadaceae</taxon>
        <taxon>Chrysophaeum</taxon>
    </lineage>
</organism>
<dbReference type="InterPro" id="IPR001300">
    <property type="entry name" value="Peptidase_C2_calpain_cat"/>
</dbReference>
<dbReference type="SUPFAM" id="SSF54001">
    <property type="entry name" value="Cysteine proteinases"/>
    <property type="match status" value="1"/>
</dbReference>
<feature type="domain" description="Calpain catalytic" evidence="3">
    <location>
        <begin position="223"/>
        <end position="312"/>
    </location>
</feature>
<proteinExistence type="predicted"/>
<evidence type="ECO:0000313" key="4">
    <source>
        <dbReference type="EMBL" id="KAJ8614430.1"/>
    </source>
</evidence>
<dbReference type="PANTHER" id="PTHR46298:SF1">
    <property type="entry name" value="ANDROGLOBIN"/>
    <property type="match status" value="1"/>
</dbReference>
<reference evidence="4" key="1">
    <citation type="submission" date="2023-01" db="EMBL/GenBank/DDBJ databases">
        <title>Metagenome sequencing of chrysophaentin producing Chrysophaeum taylorii.</title>
        <authorList>
            <person name="Davison J."/>
            <person name="Bewley C."/>
        </authorList>
    </citation>
    <scope>NUCLEOTIDE SEQUENCE</scope>
    <source>
        <strain evidence="4">NIES-1699</strain>
    </source>
</reference>
<dbReference type="AlphaFoldDB" id="A0AAD7UP44"/>
<dbReference type="GO" id="GO:0004198">
    <property type="term" value="F:calcium-dependent cysteine-type endopeptidase activity"/>
    <property type="evidence" value="ECO:0007669"/>
    <property type="project" value="InterPro"/>
</dbReference>
<dbReference type="PANTHER" id="PTHR46298">
    <property type="entry name" value="ANDROGLOBIN"/>
    <property type="match status" value="1"/>
</dbReference>
<dbReference type="InterPro" id="IPR053033">
    <property type="entry name" value="Androglobin-like"/>
</dbReference>